<dbReference type="InterPro" id="IPR006599">
    <property type="entry name" value="CARP_motif"/>
</dbReference>
<keyword evidence="2" id="KW-0547">Nucleotide-binding</keyword>
<proteinExistence type="inferred from homology"/>
<dbReference type="InterPro" id="IPR039093">
    <property type="entry name" value="XRP2"/>
</dbReference>
<name>A0A2J8AC84_9CHLO</name>
<sequence>MGGCCSKKASREWRANKYALGDGDFTAMKDEEQKHSRPASPATADRAAPEPPAQPIKLDPKDFKYVGGRSEVKIKAPGTINGQSFTIDDCHDCDIYVLDHTGQVTVDDCKRCRIFLGPTDGSVFLRNCSDCAVAVMCRQLRTRDCVDCRVALLCRTRPIVESSSGMLFTCFDMPYPQLAAHMVSAKLSPFHNFWWHVFDFTKKEGNWRLQPPAGPCSAPGAGHVLDPVPAEVAELMALGSTGAAAPALALARKASDLGWLLHTNEARLSSAATATLAAEAGWPKSASRALTTPDAKGPGCVGLELALGEGPEAEALEAEAVRLGGLVSRSEAPGSSFRGMGVDG</sequence>
<comment type="caution">
    <text evidence="5">The sequence shown here is derived from an EMBL/GenBank/DDBJ whole genome shotgun (WGS) entry which is preliminary data.</text>
</comment>
<gene>
    <name evidence="5" type="ORF">TSOC_003178</name>
</gene>
<evidence type="ECO:0000256" key="2">
    <source>
        <dbReference type="ARBA" id="ARBA00022741"/>
    </source>
</evidence>
<dbReference type="Proteomes" id="UP000236333">
    <property type="component" value="Unassembled WGS sequence"/>
</dbReference>
<feature type="region of interest" description="Disordered" evidence="3">
    <location>
        <begin position="24"/>
        <end position="60"/>
    </location>
</feature>
<comment type="similarity">
    <text evidence="1">Belongs to the TBCC family.</text>
</comment>
<dbReference type="GO" id="GO:0005929">
    <property type="term" value="C:cilium"/>
    <property type="evidence" value="ECO:0007669"/>
    <property type="project" value="TreeGrafter"/>
</dbReference>
<dbReference type="InterPro" id="IPR036223">
    <property type="entry name" value="CAP_C_sf"/>
</dbReference>
<dbReference type="GO" id="GO:0005096">
    <property type="term" value="F:GTPase activator activity"/>
    <property type="evidence" value="ECO:0007669"/>
    <property type="project" value="InterPro"/>
</dbReference>
<dbReference type="SMART" id="SM00673">
    <property type="entry name" value="CARP"/>
    <property type="match status" value="2"/>
</dbReference>
<dbReference type="InterPro" id="IPR016098">
    <property type="entry name" value="CAP/MinC_C"/>
</dbReference>
<dbReference type="EMBL" id="PGGS01000066">
    <property type="protein sequence ID" value="PNH10117.1"/>
    <property type="molecule type" value="Genomic_DNA"/>
</dbReference>
<accession>A0A2J8AC84</accession>
<evidence type="ECO:0000259" key="4">
    <source>
        <dbReference type="PROSITE" id="PS51329"/>
    </source>
</evidence>
<dbReference type="PANTHER" id="PTHR15440:SF0">
    <property type="entry name" value="PROTEIN XRP2"/>
    <property type="match status" value="1"/>
</dbReference>
<protein>
    <submittedName>
        <fullName evidence="5">Protein XRP2</fullName>
    </submittedName>
</protein>
<feature type="domain" description="C-CAP/cofactor C-like" evidence="4">
    <location>
        <begin position="51"/>
        <end position="202"/>
    </location>
</feature>
<evidence type="ECO:0000256" key="3">
    <source>
        <dbReference type="SAM" id="MobiDB-lite"/>
    </source>
</evidence>
<dbReference type="AlphaFoldDB" id="A0A2J8AC84"/>
<dbReference type="Gene3D" id="2.160.20.70">
    <property type="match status" value="1"/>
</dbReference>
<dbReference type="InterPro" id="IPR017901">
    <property type="entry name" value="C-CAP_CF_C-like"/>
</dbReference>
<dbReference type="SUPFAM" id="SSF69340">
    <property type="entry name" value="C-terminal domain of adenylylcyclase associated protein"/>
    <property type="match status" value="1"/>
</dbReference>
<keyword evidence="6" id="KW-1185">Reference proteome</keyword>
<dbReference type="PROSITE" id="PS51329">
    <property type="entry name" value="C_CAP_COFACTOR_C"/>
    <property type="match status" value="1"/>
</dbReference>
<dbReference type="GO" id="GO:1990075">
    <property type="term" value="C:periciliary membrane compartment"/>
    <property type="evidence" value="ECO:0007669"/>
    <property type="project" value="TreeGrafter"/>
</dbReference>
<organism evidence="5 6">
    <name type="scientific">Tetrabaena socialis</name>
    <dbReference type="NCBI Taxonomy" id="47790"/>
    <lineage>
        <taxon>Eukaryota</taxon>
        <taxon>Viridiplantae</taxon>
        <taxon>Chlorophyta</taxon>
        <taxon>core chlorophytes</taxon>
        <taxon>Chlorophyceae</taxon>
        <taxon>CS clade</taxon>
        <taxon>Chlamydomonadales</taxon>
        <taxon>Tetrabaenaceae</taxon>
        <taxon>Tetrabaena</taxon>
    </lineage>
</organism>
<dbReference type="PANTHER" id="PTHR15440">
    <property type="entry name" value="XRP2 PROTEIN"/>
    <property type="match status" value="1"/>
</dbReference>
<evidence type="ECO:0000313" key="6">
    <source>
        <dbReference type="Proteomes" id="UP000236333"/>
    </source>
</evidence>
<reference evidence="5 6" key="1">
    <citation type="journal article" date="2017" name="Mol. Biol. Evol.">
        <title>The 4-celled Tetrabaena socialis nuclear genome reveals the essential components for genetic control of cell number at the origin of multicellularity in the volvocine lineage.</title>
        <authorList>
            <person name="Featherston J."/>
            <person name="Arakaki Y."/>
            <person name="Hanschen E.R."/>
            <person name="Ferris P.J."/>
            <person name="Michod R.E."/>
            <person name="Olson B.J.S.C."/>
            <person name="Nozaki H."/>
            <person name="Durand P.M."/>
        </authorList>
    </citation>
    <scope>NUCLEOTIDE SEQUENCE [LARGE SCALE GENOMIC DNA]</scope>
    <source>
        <strain evidence="5 6">NIES-571</strain>
    </source>
</reference>
<dbReference type="GO" id="GO:0006892">
    <property type="term" value="P:post-Golgi vesicle-mediated transport"/>
    <property type="evidence" value="ECO:0007669"/>
    <property type="project" value="TreeGrafter"/>
</dbReference>
<dbReference type="InterPro" id="IPR012945">
    <property type="entry name" value="Tubulin-bd_cofactor_C_dom"/>
</dbReference>
<dbReference type="GO" id="GO:0000166">
    <property type="term" value="F:nucleotide binding"/>
    <property type="evidence" value="ECO:0007669"/>
    <property type="project" value="UniProtKB-KW"/>
</dbReference>
<evidence type="ECO:0000313" key="5">
    <source>
        <dbReference type="EMBL" id="PNH10117.1"/>
    </source>
</evidence>
<dbReference type="Pfam" id="PF07986">
    <property type="entry name" value="TBCC"/>
    <property type="match status" value="1"/>
</dbReference>
<evidence type="ECO:0000256" key="1">
    <source>
        <dbReference type="ARBA" id="ARBA00008848"/>
    </source>
</evidence>
<dbReference type="OrthoDB" id="194775at2759"/>